<dbReference type="Proteomes" id="UP001595886">
    <property type="component" value="Unassembled WGS sequence"/>
</dbReference>
<dbReference type="SMART" id="SM00155">
    <property type="entry name" value="PLDc"/>
    <property type="match status" value="2"/>
</dbReference>
<name>A0ABV9QTX8_9GAMM</name>
<feature type="chain" id="PRO_5046635030" evidence="1">
    <location>
        <begin position="25"/>
        <end position="527"/>
    </location>
</feature>
<sequence>MSASSIPVRIACLAGLLAVLSACATLRTDVPRPVSNALPPTVQSPLAREAQRQAQAHPGQSGFRVLSGNTDALMSRIVLADHAARSIDLQYYIFADDATGRLLAQRLLAAADRGVRVRLLLDDLDVIEQDPLLDALDAHPNIEVRLFNPFRVRNRSLWSKALQFTVDGARLNRRMHNKSFTVDNLFTVVGGRNIGDAYFDAGNEIHFRDLDVLAIGPIVEQTSDVFDRYWNSDAAFPVTAYDVHHATARNLSRTRTTLQGAAREFAESDYAQAMLDALPDGSSADRSGRWDWGAARVVADDPAKVEPGEKRRALLLTHDLRAMLDAATTNVQIVSPYFIPGRNGVEYLHTLAARGVKVSVLTNSLAATDEAAVHAGYARYRRALLAGGVELYELRPLGGAPPIEAHGTSSGISLHAKTLVVDAREVFVGSMNMDPRSRLLNTEMGVIVDSPALARRIMQFFDSATQPENAFKVELVPRAGQSAARAPMRWSARYDGRTVEFDHDPETSAARRARVALMRLLPIESLL</sequence>
<dbReference type="InterPro" id="IPR025202">
    <property type="entry name" value="PLD-like_dom"/>
</dbReference>
<dbReference type="PANTHER" id="PTHR21248">
    <property type="entry name" value="CARDIOLIPIN SYNTHASE"/>
    <property type="match status" value="1"/>
</dbReference>
<dbReference type="CDD" id="cd09113">
    <property type="entry name" value="PLDc_ymdC_like_2"/>
    <property type="match status" value="1"/>
</dbReference>
<dbReference type="RefSeq" id="WP_380018770.1">
    <property type="nucleotide sequence ID" value="NZ_JBHSHD010000002.1"/>
</dbReference>
<accession>A0ABV9QTX8</accession>
<dbReference type="SUPFAM" id="SSF56024">
    <property type="entry name" value="Phospholipase D/nuclease"/>
    <property type="match status" value="2"/>
</dbReference>
<dbReference type="Pfam" id="PF13091">
    <property type="entry name" value="PLDc_2"/>
    <property type="match status" value="2"/>
</dbReference>
<evidence type="ECO:0000256" key="1">
    <source>
        <dbReference type="SAM" id="SignalP"/>
    </source>
</evidence>
<dbReference type="CDD" id="cd09111">
    <property type="entry name" value="PLDc_ymdC_like_1"/>
    <property type="match status" value="1"/>
</dbReference>
<feature type="domain" description="PLD phosphodiesterase" evidence="2">
    <location>
        <begin position="171"/>
        <end position="198"/>
    </location>
</feature>
<keyword evidence="4" id="KW-1185">Reference proteome</keyword>
<dbReference type="PANTHER" id="PTHR21248:SF12">
    <property type="entry name" value="CARDIOLIPIN SYNTHASE C"/>
    <property type="match status" value="1"/>
</dbReference>
<keyword evidence="1" id="KW-0732">Signal</keyword>
<dbReference type="EMBL" id="JBHSHD010000002">
    <property type="protein sequence ID" value="MFC4819034.1"/>
    <property type="molecule type" value="Genomic_DNA"/>
</dbReference>
<evidence type="ECO:0000313" key="3">
    <source>
        <dbReference type="EMBL" id="MFC4819034.1"/>
    </source>
</evidence>
<gene>
    <name evidence="3" type="ORF">ACFO6Q_01790</name>
</gene>
<protein>
    <submittedName>
        <fullName evidence="3">Phospholipase D family protein</fullName>
    </submittedName>
</protein>
<comment type="caution">
    <text evidence="3">The sequence shown here is derived from an EMBL/GenBank/DDBJ whole genome shotgun (WGS) entry which is preliminary data.</text>
</comment>
<dbReference type="PROSITE" id="PS50035">
    <property type="entry name" value="PLD"/>
    <property type="match status" value="2"/>
</dbReference>
<proteinExistence type="predicted"/>
<reference evidence="4" key="1">
    <citation type="journal article" date="2019" name="Int. J. Syst. Evol. Microbiol.">
        <title>The Global Catalogue of Microorganisms (GCM) 10K type strain sequencing project: providing services to taxonomists for standard genome sequencing and annotation.</title>
        <authorList>
            <consortium name="The Broad Institute Genomics Platform"/>
            <consortium name="The Broad Institute Genome Sequencing Center for Infectious Disease"/>
            <person name="Wu L."/>
            <person name="Ma J."/>
        </authorList>
    </citation>
    <scope>NUCLEOTIDE SEQUENCE [LARGE SCALE GENOMIC DNA]</scope>
    <source>
        <strain evidence="4">CCUG 30340</strain>
    </source>
</reference>
<feature type="domain" description="PLD phosphodiesterase" evidence="2">
    <location>
        <begin position="410"/>
        <end position="437"/>
    </location>
</feature>
<evidence type="ECO:0000259" key="2">
    <source>
        <dbReference type="PROSITE" id="PS50035"/>
    </source>
</evidence>
<dbReference type="Gene3D" id="3.30.870.10">
    <property type="entry name" value="Endonuclease Chain A"/>
    <property type="match status" value="2"/>
</dbReference>
<feature type="signal peptide" evidence="1">
    <location>
        <begin position="1"/>
        <end position="24"/>
    </location>
</feature>
<dbReference type="InterPro" id="IPR001736">
    <property type="entry name" value="PLipase_D/transphosphatidylase"/>
</dbReference>
<evidence type="ECO:0000313" key="4">
    <source>
        <dbReference type="Proteomes" id="UP001595886"/>
    </source>
</evidence>
<organism evidence="3 4">
    <name type="scientific">Dokdonella ginsengisoli</name>
    <dbReference type="NCBI Taxonomy" id="363846"/>
    <lineage>
        <taxon>Bacteria</taxon>
        <taxon>Pseudomonadati</taxon>
        <taxon>Pseudomonadota</taxon>
        <taxon>Gammaproteobacteria</taxon>
        <taxon>Lysobacterales</taxon>
        <taxon>Rhodanobacteraceae</taxon>
        <taxon>Dokdonella</taxon>
    </lineage>
</organism>